<keyword evidence="6" id="KW-0832">Ubl conjugation</keyword>
<evidence type="ECO:0000256" key="7">
    <source>
        <dbReference type="ARBA" id="ARBA00023015"/>
    </source>
</evidence>
<reference evidence="12 13" key="1">
    <citation type="submission" date="2020-04" db="EMBL/GenBank/DDBJ databases">
        <title>Plant Genome Project.</title>
        <authorList>
            <person name="Zhang R.-G."/>
        </authorList>
    </citation>
    <scope>NUCLEOTIDE SEQUENCE [LARGE SCALE GENOMIC DNA]</scope>
    <source>
        <strain evidence="12">YNK0</strain>
        <tissue evidence="12">Leaf</tissue>
    </source>
</reference>
<sequence length="469" mass="53248">MVTLRKRARTLETPSNPKQIINDKTHHSEREEISGYEQFRDQRIKENMQRMKKLGIIDLSLKLKSELLPTKRTPRSHSERRTPSRSPLPSFGPPRRSSRFQNTTPVSYVELPVPKKEKSSKHQEILLGEGPKPEIYTEEHEKLLGHCKTSWTLFVDGYGKDGRRIYDPIKGKTCHQCRLSEYILARIQFLSDIDSRSCRQKTLGLRTHCIECNMVKGQFCGDCLYMRYGENVLEANQNPNWVCPVCRGICNCSLCRVSKGWPPTGSLYRKISSLGFKSVAHYLVQTQCTQTNSEENPRTGNPVSVKRSLPFANMEALSQQKESLDSNDGHNGFSNSQSGVDRDDDEMKGEKEEEVEVHSGVALERTPKLTMMPDFVIEPSPDSIAGRLRQRRHRHDGGNGCSKPESVDSKDFDDDKLKGEKEQAQDYKQQLINNIVAASSPKHNMKPSLATKPSPDNIAGRLRPRRNAS</sequence>
<feature type="region of interest" description="Disordered" evidence="10">
    <location>
        <begin position="318"/>
        <end position="361"/>
    </location>
</feature>
<keyword evidence="9" id="KW-0539">Nucleus</keyword>
<dbReference type="OrthoDB" id="298344at2759"/>
<comment type="subcellular location">
    <subcellularLocation>
        <location evidence="2">Cytoplasm</location>
    </subcellularLocation>
    <subcellularLocation>
        <location evidence="1">Nucleus</location>
    </subcellularLocation>
</comment>
<dbReference type="GO" id="GO:0005737">
    <property type="term" value="C:cytoplasm"/>
    <property type="evidence" value="ECO:0007669"/>
    <property type="project" value="UniProtKB-SubCell"/>
</dbReference>
<accession>A0A834ZGQ6</accession>
<feature type="compositionally biased region" description="Basic and acidic residues" evidence="10">
    <location>
        <begin position="405"/>
        <end position="425"/>
    </location>
</feature>
<comment type="caution">
    <text evidence="12">The sequence shown here is derived from an EMBL/GenBank/DDBJ whole genome shotgun (WGS) entry which is preliminary data.</text>
</comment>
<dbReference type="PANTHER" id="PTHR31169:SF23">
    <property type="entry name" value="OS03G0572250 PROTEIN"/>
    <property type="match status" value="1"/>
</dbReference>
<feature type="region of interest" description="Disordered" evidence="10">
    <location>
        <begin position="374"/>
        <end position="469"/>
    </location>
</feature>
<organism evidence="12 13">
    <name type="scientific">Tetracentron sinense</name>
    <name type="common">Spur-leaf</name>
    <dbReference type="NCBI Taxonomy" id="13715"/>
    <lineage>
        <taxon>Eukaryota</taxon>
        <taxon>Viridiplantae</taxon>
        <taxon>Streptophyta</taxon>
        <taxon>Embryophyta</taxon>
        <taxon>Tracheophyta</taxon>
        <taxon>Spermatophyta</taxon>
        <taxon>Magnoliopsida</taxon>
        <taxon>Trochodendrales</taxon>
        <taxon>Trochodendraceae</taxon>
        <taxon>Tetracentron</taxon>
    </lineage>
</organism>
<gene>
    <name evidence="12" type="ORF">HHK36_008449</name>
</gene>
<keyword evidence="4" id="KW-1017">Isopeptide bond</keyword>
<proteinExistence type="predicted"/>
<name>A0A834ZGQ6_TETSI</name>
<evidence type="ECO:0000256" key="1">
    <source>
        <dbReference type="ARBA" id="ARBA00004123"/>
    </source>
</evidence>
<dbReference type="OMA" id="RTHCIEC"/>
<dbReference type="AlphaFoldDB" id="A0A834ZGQ6"/>
<feature type="region of interest" description="Disordered" evidence="10">
    <location>
        <begin position="68"/>
        <end position="107"/>
    </location>
</feature>
<dbReference type="InterPro" id="IPR018866">
    <property type="entry name" value="Znf-4CXXC_R1"/>
</dbReference>
<dbReference type="InterPro" id="IPR040221">
    <property type="entry name" value="CDCA7/CDA7L"/>
</dbReference>
<evidence type="ECO:0000256" key="4">
    <source>
        <dbReference type="ARBA" id="ARBA00022499"/>
    </source>
</evidence>
<dbReference type="EMBL" id="JABCRI010000005">
    <property type="protein sequence ID" value="KAF8406362.1"/>
    <property type="molecule type" value="Genomic_DNA"/>
</dbReference>
<evidence type="ECO:0000256" key="3">
    <source>
        <dbReference type="ARBA" id="ARBA00022490"/>
    </source>
</evidence>
<evidence type="ECO:0000256" key="2">
    <source>
        <dbReference type="ARBA" id="ARBA00004496"/>
    </source>
</evidence>
<keyword evidence="8" id="KW-0804">Transcription</keyword>
<feature type="domain" description="Zinc-finger" evidence="11">
    <location>
        <begin position="197"/>
        <end position="283"/>
    </location>
</feature>
<evidence type="ECO:0000256" key="6">
    <source>
        <dbReference type="ARBA" id="ARBA00022843"/>
    </source>
</evidence>
<dbReference type="GO" id="GO:0005634">
    <property type="term" value="C:nucleus"/>
    <property type="evidence" value="ECO:0007669"/>
    <property type="project" value="UniProtKB-SubCell"/>
</dbReference>
<evidence type="ECO:0000256" key="5">
    <source>
        <dbReference type="ARBA" id="ARBA00022553"/>
    </source>
</evidence>
<feature type="region of interest" description="Disordered" evidence="10">
    <location>
        <begin position="1"/>
        <end position="26"/>
    </location>
</feature>
<evidence type="ECO:0000259" key="11">
    <source>
        <dbReference type="Pfam" id="PF10497"/>
    </source>
</evidence>
<evidence type="ECO:0000256" key="9">
    <source>
        <dbReference type="ARBA" id="ARBA00023242"/>
    </source>
</evidence>
<dbReference type="PANTHER" id="PTHR31169">
    <property type="entry name" value="OS05G0300700 PROTEIN"/>
    <property type="match status" value="1"/>
</dbReference>
<evidence type="ECO:0000256" key="8">
    <source>
        <dbReference type="ARBA" id="ARBA00023163"/>
    </source>
</evidence>
<evidence type="ECO:0000313" key="13">
    <source>
        <dbReference type="Proteomes" id="UP000655225"/>
    </source>
</evidence>
<dbReference type="Pfam" id="PF10497">
    <property type="entry name" value="zf-4CXXC_R1"/>
    <property type="match status" value="1"/>
</dbReference>
<dbReference type="Proteomes" id="UP000655225">
    <property type="component" value="Unassembled WGS sequence"/>
</dbReference>
<dbReference type="GO" id="GO:0006355">
    <property type="term" value="P:regulation of DNA-templated transcription"/>
    <property type="evidence" value="ECO:0007669"/>
    <property type="project" value="InterPro"/>
</dbReference>
<keyword evidence="7" id="KW-0805">Transcription regulation</keyword>
<keyword evidence="13" id="KW-1185">Reference proteome</keyword>
<protein>
    <recommendedName>
        <fullName evidence="11">Zinc-finger domain-containing protein</fullName>
    </recommendedName>
</protein>
<feature type="compositionally biased region" description="Acidic residues" evidence="10">
    <location>
        <begin position="342"/>
        <end position="355"/>
    </location>
</feature>
<evidence type="ECO:0000256" key="10">
    <source>
        <dbReference type="SAM" id="MobiDB-lite"/>
    </source>
</evidence>
<keyword evidence="3" id="KW-0963">Cytoplasm</keyword>
<keyword evidence="5" id="KW-0597">Phosphoprotein</keyword>
<feature type="compositionally biased region" description="Polar residues" evidence="10">
    <location>
        <begin position="426"/>
        <end position="437"/>
    </location>
</feature>
<evidence type="ECO:0000313" key="12">
    <source>
        <dbReference type="EMBL" id="KAF8406362.1"/>
    </source>
</evidence>